<dbReference type="EMBL" id="QQNA01000131">
    <property type="protein sequence ID" value="RDG36863.1"/>
    <property type="molecule type" value="Genomic_DNA"/>
</dbReference>
<name>A0A370BAM0_9ACTN</name>
<gene>
    <name evidence="3" type="ORF">DVH02_17755</name>
</gene>
<dbReference type="PANTHER" id="PTHR34846:SF5">
    <property type="entry name" value="CARBOXYMUCONOLACTONE DECARBOXYLASE-LIKE DOMAIN-CONTAINING PROTEIN"/>
    <property type="match status" value="1"/>
</dbReference>
<dbReference type="InterPro" id="IPR003779">
    <property type="entry name" value="CMD-like"/>
</dbReference>
<dbReference type="Proteomes" id="UP000253741">
    <property type="component" value="Unassembled WGS sequence"/>
</dbReference>
<dbReference type="PANTHER" id="PTHR34846">
    <property type="entry name" value="4-CARBOXYMUCONOLACTONE DECARBOXYLASE FAMILY PROTEIN (AFU_ORTHOLOGUE AFUA_6G11590)"/>
    <property type="match status" value="1"/>
</dbReference>
<dbReference type="SUPFAM" id="SSF69118">
    <property type="entry name" value="AhpD-like"/>
    <property type="match status" value="1"/>
</dbReference>
<evidence type="ECO:0000313" key="4">
    <source>
        <dbReference type="Proteomes" id="UP000253741"/>
    </source>
</evidence>
<protein>
    <recommendedName>
        <fullName evidence="2">Carboxymuconolactone decarboxylase-like domain-containing protein</fullName>
    </recommendedName>
</protein>
<sequence>MRPRIEPQAVDDFAATPGGQEYAQVMGGLHDGLLADRPPPYVVRTLANHPSLLSAILPLLSHVAGNVLPARERELVVLRTAWRCQAPYVWAHHHASGLLVGMSETELARVASDDAEGWEPFEALLLCAVDELHASSVLSDGTWKQLGDHYSEEQILELLALSGTYRTLGQILNSTLMPPDPWLEQPALLPADPRRSASARPVGGAGSRPRPRQHRGIVLQGGNGLSLLAPAQARTEPSLHEILVRFPGLLSAAASAHDAASRLLLIRRNPADVVPDADGCPFGATHLFADAQGVPTLVEVVEPHDVWNVRESLARILEYAGSGSRHWPMHILQRSLEHTARTAGVSVEQALKETGRTLDEETFLRTVESNLVTGRLRMVVVTSELPPEFSRMIDFLGRQLHPAEVYGVELRRYSDGMHAAFVPRVVG</sequence>
<dbReference type="AlphaFoldDB" id="A0A370BAM0"/>
<comment type="caution">
    <text evidence="3">The sequence shown here is derived from an EMBL/GenBank/DDBJ whole genome shotgun (WGS) entry which is preliminary data.</text>
</comment>
<feature type="region of interest" description="Disordered" evidence="1">
    <location>
        <begin position="183"/>
        <end position="216"/>
    </location>
</feature>
<feature type="domain" description="Carboxymuconolactone decarboxylase-like" evidence="2">
    <location>
        <begin position="60"/>
        <end position="113"/>
    </location>
</feature>
<organism evidence="3 4">
    <name type="scientific">Streptomyces corynorhini</name>
    <dbReference type="NCBI Taxonomy" id="2282652"/>
    <lineage>
        <taxon>Bacteria</taxon>
        <taxon>Bacillati</taxon>
        <taxon>Actinomycetota</taxon>
        <taxon>Actinomycetes</taxon>
        <taxon>Kitasatosporales</taxon>
        <taxon>Streptomycetaceae</taxon>
        <taxon>Streptomyces</taxon>
    </lineage>
</organism>
<dbReference type="RefSeq" id="WP_114624793.1">
    <property type="nucleotide sequence ID" value="NZ_QQNA01000131.1"/>
</dbReference>
<evidence type="ECO:0000313" key="3">
    <source>
        <dbReference type="EMBL" id="RDG36863.1"/>
    </source>
</evidence>
<accession>A0A370BAM0</accession>
<proteinExistence type="predicted"/>
<reference evidence="3 4" key="1">
    <citation type="submission" date="2018-07" db="EMBL/GenBank/DDBJ databases">
        <title>Streptomyces species from bats.</title>
        <authorList>
            <person name="Dunlap C."/>
        </authorList>
    </citation>
    <scope>NUCLEOTIDE SEQUENCE [LARGE SCALE GENOMIC DNA]</scope>
    <source>
        <strain evidence="3 4">AC230</strain>
    </source>
</reference>
<keyword evidence="4" id="KW-1185">Reference proteome</keyword>
<evidence type="ECO:0000256" key="1">
    <source>
        <dbReference type="SAM" id="MobiDB-lite"/>
    </source>
</evidence>
<dbReference type="GO" id="GO:0051920">
    <property type="term" value="F:peroxiredoxin activity"/>
    <property type="evidence" value="ECO:0007669"/>
    <property type="project" value="InterPro"/>
</dbReference>
<dbReference type="Pfam" id="PF02627">
    <property type="entry name" value="CMD"/>
    <property type="match status" value="1"/>
</dbReference>
<dbReference type="OrthoDB" id="4704294at2"/>
<evidence type="ECO:0000259" key="2">
    <source>
        <dbReference type="Pfam" id="PF02627"/>
    </source>
</evidence>
<dbReference type="Gene3D" id="1.20.1290.10">
    <property type="entry name" value="AhpD-like"/>
    <property type="match status" value="1"/>
</dbReference>
<dbReference type="InterPro" id="IPR029032">
    <property type="entry name" value="AhpD-like"/>
</dbReference>